<keyword evidence="2" id="KW-1133">Transmembrane helix</keyword>
<feature type="transmembrane region" description="Helical" evidence="2">
    <location>
        <begin position="99"/>
        <end position="121"/>
    </location>
</feature>
<evidence type="ECO:0000256" key="1">
    <source>
        <dbReference type="SAM" id="MobiDB-lite"/>
    </source>
</evidence>
<keyword evidence="2" id="KW-0472">Membrane</keyword>
<sequence>MQTTPQCCARPYTFFNKHHHRVLRRDTLDVDFLIILIILFLRRTRLVEQYELDGHRHGAHTGRRVIIVIIIIRTRTIVDRKKKSSDVAVTAAAAAASRAPAAAAAVVAAAVAAVAVAAVVVHTDESITFNATRGVTVTRERDTSGKNDDRVRVEDDERRTTSTSSSGVATHRGERGSRQSNNVEQQPEAADH</sequence>
<evidence type="ECO:0000313" key="3">
    <source>
        <dbReference type="EMBL" id="KAE9528204.1"/>
    </source>
</evidence>
<dbReference type="Proteomes" id="UP000475862">
    <property type="component" value="Unassembled WGS sequence"/>
</dbReference>
<name>A0A6G0T8W4_APHGL</name>
<evidence type="ECO:0000313" key="4">
    <source>
        <dbReference type="Proteomes" id="UP000475862"/>
    </source>
</evidence>
<proteinExistence type="predicted"/>
<keyword evidence="4" id="KW-1185">Reference proteome</keyword>
<dbReference type="AlphaFoldDB" id="A0A6G0T8W4"/>
<accession>A0A6G0T8W4</accession>
<dbReference type="EMBL" id="VYZN01000049">
    <property type="protein sequence ID" value="KAE9528204.1"/>
    <property type="molecule type" value="Genomic_DNA"/>
</dbReference>
<feature type="compositionally biased region" description="Basic and acidic residues" evidence="1">
    <location>
        <begin position="138"/>
        <end position="160"/>
    </location>
</feature>
<keyword evidence="2" id="KW-0812">Transmembrane</keyword>
<evidence type="ECO:0000256" key="2">
    <source>
        <dbReference type="SAM" id="Phobius"/>
    </source>
</evidence>
<comment type="caution">
    <text evidence="3">The sequence shown here is derived from an EMBL/GenBank/DDBJ whole genome shotgun (WGS) entry which is preliminary data.</text>
</comment>
<feature type="region of interest" description="Disordered" evidence="1">
    <location>
        <begin position="138"/>
        <end position="192"/>
    </location>
</feature>
<reference evidence="3 4" key="1">
    <citation type="submission" date="2019-08" db="EMBL/GenBank/DDBJ databases">
        <title>The genome of the soybean aphid Biotype 1, its phylome, world population structure and adaptation to the North American continent.</title>
        <authorList>
            <person name="Giordano R."/>
            <person name="Donthu R.K."/>
            <person name="Hernandez A.G."/>
            <person name="Wright C.L."/>
            <person name="Zimin A.V."/>
        </authorList>
    </citation>
    <scope>NUCLEOTIDE SEQUENCE [LARGE SCALE GENOMIC DNA]</scope>
    <source>
        <tissue evidence="3">Whole aphids</tissue>
    </source>
</reference>
<gene>
    <name evidence="3" type="ORF">AGLY_012626</name>
</gene>
<protein>
    <submittedName>
        <fullName evidence="3">Uncharacterized protein</fullName>
    </submittedName>
</protein>
<organism evidence="3 4">
    <name type="scientific">Aphis glycines</name>
    <name type="common">Soybean aphid</name>
    <dbReference type="NCBI Taxonomy" id="307491"/>
    <lineage>
        <taxon>Eukaryota</taxon>
        <taxon>Metazoa</taxon>
        <taxon>Ecdysozoa</taxon>
        <taxon>Arthropoda</taxon>
        <taxon>Hexapoda</taxon>
        <taxon>Insecta</taxon>
        <taxon>Pterygota</taxon>
        <taxon>Neoptera</taxon>
        <taxon>Paraneoptera</taxon>
        <taxon>Hemiptera</taxon>
        <taxon>Sternorrhyncha</taxon>
        <taxon>Aphidomorpha</taxon>
        <taxon>Aphidoidea</taxon>
        <taxon>Aphididae</taxon>
        <taxon>Aphidini</taxon>
        <taxon>Aphis</taxon>
        <taxon>Aphis</taxon>
    </lineage>
</organism>